<dbReference type="GO" id="GO:0006635">
    <property type="term" value="P:fatty acid beta-oxidation"/>
    <property type="evidence" value="ECO:0007669"/>
    <property type="project" value="TreeGrafter"/>
</dbReference>
<dbReference type="GO" id="GO:0005778">
    <property type="term" value="C:peroxisomal membrane"/>
    <property type="evidence" value="ECO:0007669"/>
    <property type="project" value="TreeGrafter"/>
</dbReference>
<evidence type="ECO:0000313" key="7">
    <source>
        <dbReference type="WBParaSite" id="Hba_05201"/>
    </source>
</evidence>
<protein>
    <submittedName>
        <fullName evidence="7">ABC transmembrane type-1 domain-containing protein</fullName>
    </submittedName>
</protein>
<accession>A0A1I7WJQ6</accession>
<dbReference type="InterPro" id="IPR050835">
    <property type="entry name" value="ABC_transporter_sub-D"/>
</dbReference>
<dbReference type="PANTHER" id="PTHR11384">
    <property type="entry name" value="ATP-BINDING CASSETTE, SUB-FAMILY D MEMBER"/>
    <property type="match status" value="1"/>
</dbReference>
<evidence type="ECO:0000256" key="2">
    <source>
        <dbReference type="ARBA" id="ARBA00022692"/>
    </source>
</evidence>
<reference evidence="7" key="1">
    <citation type="submission" date="2016-11" db="UniProtKB">
        <authorList>
            <consortium name="WormBaseParasite"/>
        </authorList>
    </citation>
    <scope>IDENTIFICATION</scope>
</reference>
<dbReference type="Proteomes" id="UP000095283">
    <property type="component" value="Unplaced"/>
</dbReference>
<name>A0A1I7WJQ6_HETBA</name>
<evidence type="ECO:0000256" key="1">
    <source>
        <dbReference type="ARBA" id="ARBA00022448"/>
    </source>
</evidence>
<dbReference type="GO" id="GO:0007031">
    <property type="term" value="P:peroxisome organization"/>
    <property type="evidence" value="ECO:0007669"/>
    <property type="project" value="TreeGrafter"/>
</dbReference>
<dbReference type="Pfam" id="PF06472">
    <property type="entry name" value="ABC_membrane_2"/>
    <property type="match status" value="1"/>
</dbReference>
<evidence type="ECO:0000256" key="4">
    <source>
        <dbReference type="ARBA" id="ARBA00023136"/>
    </source>
</evidence>
<proteinExistence type="predicted"/>
<organism evidence="6 7">
    <name type="scientific">Heterorhabditis bacteriophora</name>
    <name type="common">Entomopathogenic nematode worm</name>
    <dbReference type="NCBI Taxonomy" id="37862"/>
    <lineage>
        <taxon>Eukaryota</taxon>
        <taxon>Metazoa</taxon>
        <taxon>Ecdysozoa</taxon>
        <taxon>Nematoda</taxon>
        <taxon>Chromadorea</taxon>
        <taxon>Rhabditida</taxon>
        <taxon>Rhabditina</taxon>
        <taxon>Rhabditomorpha</taxon>
        <taxon>Strongyloidea</taxon>
        <taxon>Heterorhabditidae</taxon>
        <taxon>Heterorhabditis</taxon>
    </lineage>
</organism>
<dbReference type="GO" id="GO:0005524">
    <property type="term" value="F:ATP binding"/>
    <property type="evidence" value="ECO:0007669"/>
    <property type="project" value="InterPro"/>
</dbReference>
<dbReference type="GO" id="GO:0042760">
    <property type="term" value="P:very long-chain fatty acid catabolic process"/>
    <property type="evidence" value="ECO:0007669"/>
    <property type="project" value="TreeGrafter"/>
</dbReference>
<dbReference type="WBParaSite" id="Hba_05201">
    <property type="protein sequence ID" value="Hba_05201"/>
    <property type="gene ID" value="Hba_05201"/>
</dbReference>
<dbReference type="GO" id="GO:0140359">
    <property type="term" value="F:ABC-type transporter activity"/>
    <property type="evidence" value="ECO:0007669"/>
    <property type="project" value="InterPro"/>
</dbReference>
<dbReference type="GO" id="GO:0005324">
    <property type="term" value="F:long-chain fatty acid transmembrane transporter activity"/>
    <property type="evidence" value="ECO:0007669"/>
    <property type="project" value="TreeGrafter"/>
</dbReference>
<keyword evidence="1" id="KW-0813">Transport</keyword>
<keyword evidence="4" id="KW-0472">Membrane</keyword>
<keyword evidence="2" id="KW-0812">Transmembrane</keyword>
<feature type="domain" description="ABC transmembrane type-1" evidence="5">
    <location>
        <begin position="33"/>
        <end position="103"/>
    </location>
</feature>
<dbReference type="GO" id="GO:0015910">
    <property type="term" value="P:long-chain fatty acid import into peroxisome"/>
    <property type="evidence" value="ECO:0007669"/>
    <property type="project" value="TreeGrafter"/>
</dbReference>
<sequence length="262" mass="30324">MIYTTRPSQYSSLLLRNDRRSLAICYQPPLLLYKHVSVRNNAEESAFYDASLFEEYESNKALFTLLRRQLSQTLWKYLAQFFQNFFDYYGGVLSYLIQVIPIFILNSYKNMNHDDLAGLISNNAFFFITLISSCTRLTDLALSLGEMAGYTQRCLNTEIKYQFIIHFLELKCCNLSLKTRVSGIIIRNTRPKDMMYLPQRPYFPVGQLSLRQQIVFPQAITPNNNALIDNGQILKILHSLSLNNLIGVCGGLNENVDFEWYA</sequence>
<keyword evidence="3" id="KW-1133">Transmembrane helix</keyword>
<evidence type="ECO:0000259" key="5">
    <source>
        <dbReference type="Pfam" id="PF06472"/>
    </source>
</evidence>
<evidence type="ECO:0000313" key="6">
    <source>
        <dbReference type="Proteomes" id="UP000095283"/>
    </source>
</evidence>
<keyword evidence="6" id="KW-1185">Reference proteome</keyword>
<dbReference type="PANTHER" id="PTHR11384:SF65">
    <property type="entry name" value="ABC TRANSPORTER DOMAIN-CONTAINING PROTEIN"/>
    <property type="match status" value="1"/>
</dbReference>
<dbReference type="InterPro" id="IPR011527">
    <property type="entry name" value="ABC1_TM_dom"/>
</dbReference>
<dbReference type="AlphaFoldDB" id="A0A1I7WJQ6"/>
<evidence type="ECO:0000256" key="3">
    <source>
        <dbReference type="ARBA" id="ARBA00022989"/>
    </source>
</evidence>